<proteinExistence type="predicted"/>
<sequence length="108" mass="11901">MSQALPTGFAPTRSPTRASVSVSAWEVWESTSKVRRLRALLSLFALYAGSLLAVMTLSDGADIGCVLVAIAGHVLYATWGLLSVWRDSSWLERARLRSRTTLRERHAI</sequence>
<gene>
    <name evidence="2" type="ORF">AKJ09_04800</name>
</gene>
<organism evidence="2 3">
    <name type="scientific">Labilithrix luteola</name>
    <dbReference type="NCBI Taxonomy" id="1391654"/>
    <lineage>
        <taxon>Bacteria</taxon>
        <taxon>Pseudomonadati</taxon>
        <taxon>Myxococcota</taxon>
        <taxon>Polyangia</taxon>
        <taxon>Polyangiales</taxon>
        <taxon>Labilitrichaceae</taxon>
        <taxon>Labilithrix</taxon>
    </lineage>
</organism>
<dbReference type="EMBL" id="CP012333">
    <property type="protein sequence ID" value="AKU98136.1"/>
    <property type="molecule type" value="Genomic_DNA"/>
</dbReference>
<name>A0A0K1PXL4_9BACT</name>
<dbReference type="Proteomes" id="UP000064967">
    <property type="component" value="Chromosome"/>
</dbReference>
<keyword evidence="1" id="KW-1133">Transmembrane helix</keyword>
<dbReference type="STRING" id="1391654.AKJ09_04800"/>
<feature type="transmembrane region" description="Helical" evidence="1">
    <location>
        <begin position="63"/>
        <end position="85"/>
    </location>
</feature>
<dbReference type="KEGG" id="llu:AKJ09_04800"/>
<accession>A0A0K1PXL4</accession>
<keyword evidence="3" id="KW-1185">Reference proteome</keyword>
<dbReference type="AlphaFoldDB" id="A0A0K1PXL4"/>
<feature type="transmembrane region" description="Helical" evidence="1">
    <location>
        <begin position="39"/>
        <end position="57"/>
    </location>
</feature>
<keyword evidence="1" id="KW-0472">Membrane</keyword>
<reference evidence="2 3" key="1">
    <citation type="submission" date="2015-08" db="EMBL/GenBank/DDBJ databases">
        <authorList>
            <person name="Babu N.S."/>
            <person name="Beckwith C.J."/>
            <person name="Beseler K.G."/>
            <person name="Brison A."/>
            <person name="Carone J.V."/>
            <person name="Caskin T.P."/>
            <person name="Diamond M."/>
            <person name="Durham M.E."/>
            <person name="Foxe J.M."/>
            <person name="Go M."/>
            <person name="Henderson B.A."/>
            <person name="Jones I.B."/>
            <person name="McGettigan J.A."/>
            <person name="Micheletti S.J."/>
            <person name="Nasrallah M.E."/>
            <person name="Ortiz D."/>
            <person name="Piller C.R."/>
            <person name="Privatt S.R."/>
            <person name="Schneider S.L."/>
            <person name="Sharp S."/>
            <person name="Smith T.C."/>
            <person name="Stanton J.D."/>
            <person name="Ullery H.E."/>
            <person name="Wilson R.J."/>
            <person name="Serrano M.G."/>
            <person name="Buck G."/>
            <person name="Lee V."/>
            <person name="Wang Y."/>
            <person name="Carvalho R."/>
            <person name="Voegtly L."/>
            <person name="Shi R."/>
            <person name="Duckworth R."/>
            <person name="Johnson A."/>
            <person name="Loviza R."/>
            <person name="Walstead R."/>
            <person name="Shah Z."/>
            <person name="Kiflezghi M."/>
            <person name="Wade K."/>
            <person name="Ball S.L."/>
            <person name="Bradley K.W."/>
            <person name="Asai D.J."/>
            <person name="Bowman C.A."/>
            <person name="Russell D.A."/>
            <person name="Pope W.H."/>
            <person name="Jacobs-Sera D."/>
            <person name="Hendrix R.W."/>
            <person name="Hatfull G.F."/>
        </authorList>
    </citation>
    <scope>NUCLEOTIDE SEQUENCE [LARGE SCALE GENOMIC DNA]</scope>
    <source>
        <strain evidence="2 3">DSM 27648</strain>
    </source>
</reference>
<evidence type="ECO:0000313" key="3">
    <source>
        <dbReference type="Proteomes" id="UP000064967"/>
    </source>
</evidence>
<evidence type="ECO:0000313" key="2">
    <source>
        <dbReference type="EMBL" id="AKU98136.1"/>
    </source>
</evidence>
<protein>
    <submittedName>
        <fullName evidence="2">Uncharacterized protein</fullName>
    </submittedName>
</protein>
<keyword evidence="1" id="KW-0812">Transmembrane</keyword>
<dbReference type="RefSeq" id="WP_146649161.1">
    <property type="nucleotide sequence ID" value="NZ_CP012333.1"/>
</dbReference>
<evidence type="ECO:0000256" key="1">
    <source>
        <dbReference type="SAM" id="Phobius"/>
    </source>
</evidence>